<sequence>MEKEAILDLGCQDQQFNDSGETLQTQMNGFTAFPPKRGLYNPKNEREACGVGFVVSIDGNHTHKLITDAETMSRRMEHRGACSCDNNTGDGAGVMVGLPHAFYKKILKEELHVNLPEKGKYATGVVYLESLRAAETEAAFEKEAEEDGLKVLCWRTVPTDSTFLGNVARSTEPFMRQGQLTSTQLWKYFLDLQRDDFETYLALVHARFSTNTFPSWERAHPLRVLAHNGEINTLRGNVNLMRAREGVMNTNIFGEKLNDLYPVVEPNLSDSGSVDTVLEFLVMAGQRSLPEAVMTMVHKLKIS</sequence>
<evidence type="ECO:0000313" key="17">
    <source>
        <dbReference type="EMBL" id="OQR74573.1"/>
    </source>
</evidence>
<keyword evidence="4" id="KW-0028">Amino-acid biosynthesis</keyword>
<dbReference type="Pfam" id="PF00310">
    <property type="entry name" value="GATase_2"/>
    <property type="match status" value="2"/>
</dbReference>
<evidence type="ECO:0000256" key="6">
    <source>
        <dbReference type="ARBA" id="ARBA00022643"/>
    </source>
</evidence>
<proteinExistence type="inferred from homology"/>
<evidence type="ECO:0000256" key="10">
    <source>
        <dbReference type="ARBA" id="ARBA00023004"/>
    </source>
</evidence>
<dbReference type="Proteomes" id="UP000192247">
    <property type="component" value="Unassembled WGS sequence"/>
</dbReference>
<gene>
    <name evidence="17" type="ORF">BIW11_08974</name>
</gene>
<evidence type="ECO:0000256" key="12">
    <source>
        <dbReference type="ARBA" id="ARBA00023164"/>
    </source>
</evidence>
<keyword evidence="8" id="KW-0315">Glutamine amidotransferase</keyword>
<protein>
    <recommendedName>
        <fullName evidence="15">glutamate synthase (ferredoxin)</fullName>
        <ecNumber evidence="15">1.4.7.1</ecNumber>
    </recommendedName>
</protein>
<evidence type="ECO:0000313" key="18">
    <source>
        <dbReference type="Proteomes" id="UP000192247"/>
    </source>
</evidence>
<evidence type="ECO:0000256" key="7">
    <source>
        <dbReference type="ARBA" id="ARBA00022723"/>
    </source>
</evidence>
<keyword evidence="12" id="KW-0314">Glutamate biosynthesis</keyword>
<dbReference type="AlphaFoldDB" id="A0A1V9XMD7"/>
<dbReference type="PANTHER" id="PTHR11938">
    <property type="entry name" value="FAD NADPH DEHYDROGENASE/OXIDOREDUCTASE"/>
    <property type="match status" value="1"/>
</dbReference>
<dbReference type="GO" id="GO:0051538">
    <property type="term" value="F:3 iron, 4 sulfur cluster binding"/>
    <property type="evidence" value="ECO:0007669"/>
    <property type="project" value="UniProtKB-KW"/>
</dbReference>
<evidence type="ECO:0000256" key="9">
    <source>
        <dbReference type="ARBA" id="ARBA00023002"/>
    </source>
</evidence>
<comment type="similarity">
    <text evidence="3">Belongs to the glutamate synthase family.</text>
</comment>
<comment type="cofactor">
    <cofactor evidence="1">
        <name>FMN</name>
        <dbReference type="ChEBI" id="CHEBI:58210"/>
    </cofactor>
</comment>
<evidence type="ECO:0000256" key="13">
    <source>
        <dbReference type="ARBA" id="ARBA00023291"/>
    </source>
</evidence>
<evidence type="ECO:0000256" key="11">
    <source>
        <dbReference type="ARBA" id="ARBA00023014"/>
    </source>
</evidence>
<evidence type="ECO:0000256" key="2">
    <source>
        <dbReference type="ARBA" id="ARBA00001927"/>
    </source>
</evidence>
<dbReference type="InParanoid" id="A0A1V9XMD7"/>
<evidence type="ECO:0000259" key="16">
    <source>
        <dbReference type="PROSITE" id="PS51278"/>
    </source>
</evidence>
<dbReference type="GO" id="GO:0016040">
    <property type="term" value="F:glutamate synthase (NADH) activity"/>
    <property type="evidence" value="ECO:0007669"/>
    <property type="project" value="TreeGrafter"/>
</dbReference>
<dbReference type="EMBL" id="MNPL01007757">
    <property type="protein sequence ID" value="OQR74573.1"/>
    <property type="molecule type" value="Genomic_DNA"/>
</dbReference>
<keyword evidence="9" id="KW-0560">Oxidoreductase</keyword>
<keyword evidence="18" id="KW-1185">Reference proteome</keyword>
<dbReference type="SUPFAM" id="SSF56235">
    <property type="entry name" value="N-terminal nucleophile aminohydrolases (Ntn hydrolases)"/>
    <property type="match status" value="1"/>
</dbReference>
<dbReference type="GO" id="GO:0016041">
    <property type="term" value="F:glutamate synthase (ferredoxin) activity"/>
    <property type="evidence" value="ECO:0007669"/>
    <property type="project" value="UniProtKB-EC"/>
</dbReference>
<dbReference type="PANTHER" id="PTHR11938:SF133">
    <property type="entry name" value="GLUTAMATE SYNTHASE (NADH)"/>
    <property type="match status" value="1"/>
</dbReference>
<name>A0A1V9XMD7_9ACAR</name>
<reference evidence="17 18" key="1">
    <citation type="journal article" date="2017" name="Gigascience">
        <title>Draft genome of the honey bee ectoparasitic mite, Tropilaelaps mercedesae, is shaped by the parasitic life history.</title>
        <authorList>
            <person name="Dong X."/>
            <person name="Armstrong S.D."/>
            <person name="Xia D."/>
            <person name="Makepeace B.L."/>
            <person name="Darby A.C."/>
            <person name="Kadowaki T."/>
        </authorList>
    </citation>
    <scope>NUCLEOTIDE SEQUENCE [LARGE SCALE GENOMIC DNA]</scope>
    <source>
        <strain evidence="17">Wuxi-XJTLU</strain>
    </source>
</reference>
<evidence type="ECO:0000256" key="15">
    <source>
        <dbReference type="ARBA" id="ARBA00039085"/>
    </source>
</evidence>
<evidence type="ECO:0000256" key="4">
    <source>
        <dbReference type="ARBA" id="ARBA00022605"/>
    </source>
</evidence>
<keyword evidence="5" id="KW-0285">Flavoprotein</keyword>
<comment type="cofactor">
    <cofactor evidence="2">
        <name>[3Fe-4S] cluster</name>
        <dbReference type="ChEBI" id="CHEBI:21137"/>
    </cofactor>
</comment>
<evidence type="ECO:0000256" key="3">
    <source>
        <dbReference type="ARBA" id="ARBA00009716"/>
    </source>
</evidence>
<evidence type="ECO:0000256" key="5">
    <source>
        <dbReference type="ARBA" id="ARBA00022630"/>
    </source>
</evidence>
<keyword evidence="6" id="KW-0288">FMN</keyword>
<dbReference type="InterPro" id="IPR017932">
    <property type="entry name" value="GATase_2_dom"/>
</dbReference>
<dbReference type="GO" id="GO:0046872">
    <property type="term" value="F:metal ion binding"/>
    <property type="evidence" value="ECO:0007669"/>
    <property type="project" value="UniProtKB-KW"/>
</dbReference>
<keyword evidence="11" id="KW-0411">Iron-sulfur</keyword>
<dbReference type="OrthoDB" id="6430151at2759"/>
<evidence type="ECO:0000256" key="14">
    <source>
        <dbReference type="ARBA" id="ARBA00037928"/>
    </source>
</evidence>
<accession>A0A1V9XMD7</accession>
<keyword evidence="7" id="KW-0479">Metal-binding</keyword>
<dbReference type="EC" id="1.4.7.1" evidence="15"/>
<dbReference type="InterPro" id="IPR029055">
    <property type="entry name" value="Ntn_hydrolases_N"/>
</dbReference>
<feature type="domain" description="Glutamine amidotransferase type-2" evidence="16">
    <location>
        <begin position="49"/>
        <end position="303"/>
    </location>
</feature>
<evidence type="ECO:0000256" key="8">
    <source>
        <dbReference type="ARBA" id="ARBA00022962"/>
    </source>
</evidence>
<dbReference type="GO" id="GO:0019676">
    <property type="term" value="P:ammonia assimilation cycle"/>
    <property type="evidence" value="ECO:0007669"/>
    <property type="project" value="TreeGrafter"/>
</dbReference>
<comment type="pathway">
    <text evidence="14">Amino-acid biosynthesis; L-glutamate biosynthesis via GLT pathway; L-glutamate from 2-oxoglutarate and L-glutamine (ferredoxin route): step 1/1.</text>
</comment>
<comment type="caution">
    <text evidence="17">The sequence shown here is derived from an EMBL/GenBank/DDBJ whole genome shotgun (WGS) entry which is preliminary data.</text>
</comment>
<dbReference type="PROSITE" id="PS51278">
    <property type="entry name" value="GATASE_TYPE_2"/>
    <property type="match status" value="1"/>
</dbReference>
<evidence type="ECO:0000256" key="1">
    <source>
        <dbReference type="ARBA" id="ARBA00001917"/>
    </source>
</evidence>
<dbReference type="GO" id="GO:0006537">
    <property type="term" value="P:glutamate biosynthetic process"/>
    <property type="evidence" value="ECO:0007669"/>
    <property type="project" value="UniProtKB-KW"/>
</dbReference>
<dbReference type="Gene3D" id="3.60.20.10">
    <property type="entry name" value="Glutamine Phosphoribosylpyrophosphate, subunit 1, domain 1"/>
    <property type="match status" value="2"/>
</dbReference>
<keyword evidence="13" id="KW-0003">3Fe-4S</keyword>
<keyword evidence="10" id="KW-0408">Iron</keyword>
<organism evidence="17 18">
    <name type="scientific">Tropilaelaps mercedesae</name>
    <dbReference type="NCBI Taxonomy" id="418985"/>
    <lineage>
        <taxon>Eukaryota</taxon>
        <taxon>Metazoa</taxon>
        <taxon>Ecdysozoa</taxon>
        <taxon>Arthropoda</taxon>
        <taxon>Chelicerata</taxon>
        <taxon>Arachnida</taxon>
        <taxon>Acari</taxon>
        <taxon>Parasitiformes</taxon>
        <taxon>Mesostigmata</taxon>
        <taxon>Gamasina</taxon>
        <taxon>Dermanyssoidea</taxon>
        <taxon>Laelapidae</taxon>
        <taxon>Tropilaelaps</taxon>
    </lineage>
</organism>
<dbReference type="STRING" id="418985.A0A1V9XMD7"/>
<dbReference type="InterPro" id="IPR050711">
    <property type="entry name" value="ET-N_metabolism_enzyme"/>
</dbReference>